<reference evidence="3" key="1">
    <citation type="journal article" date="2019" name="Int. J. Syst. Evol. Microbiol.">
        <title>The Global Catalogue of Microorganisms (GCM) 10K type strain sequencing project: providing services to taxonomists for standard genome sequencing and annotation.</title>
        <authorList>
            <consortium name="The Broad Institute Genomics Platform"/>
            <consortium name="The Broad Institute Genome Sequencing Center for Infectious Disease"/>
            <person name="Wu L."/>
            <person name="Ma J."/>
        </authorList>
    </citation>
    <scope>NUCLEOTIDE SEQUENCE [LARGE SCALE GENOMIC DNA]</scope>
    <source>
        <strain evidence="3">CECT 8288</strain>
    </source>
</reference>
<gene>
    <name evidence="2" type="ORF">ACFOND_03795</name>
</gene>
<organism evidence="2 3">
    <name type="scientific">Reinekea marina</name>
    <dbReference type="NCBI Taxonomy" id="1310421"/>
    <lineage>
        <taxon>Bacteria</taxon>
        <taxon>Pseudomonadati</taxon>
        <taxon>Pseudomonadota</taxon>
        <taxon>Gammaproteobacteria</taxon>
        <taxon>Oceanospirillales</taxon>
        <taxon>Saccharospirillaceae</taxon>
        <taxon>Reinekea</taxon>
    </lineage>
</organism>
<comment type="caution">
    <text evidence="2">The sequence shown here is derived from an EMBL/GenBank/DDBJ whole genome shotgun (WGS) entry which is preliminary data.</text>
</comment>
<proteinExistence type="predicted"/>
<dbReference type="RefSeq" id="WP_290281056.1">
    <property type="nucleotide sequence ID" value="NZ_JAUFQI010000001.1"/>
</dbReference>
<dbReference type="Gene3D" id="2.40.10.220">
    <property type="entry name" value="predicted glycosyltransferase like domains"/>
    <property type="match status" value="1"/>
</dbReference>
<protein>
    <submittedName>
        <fullName evidence="2">PilZ domain-containing protein</fullName>
    </submittedName>
</protein>
<feature type="domain" description="PilZ" evidence="1">
    <location>
        <begin position="2"/>
        <end position="86"/>
    </location>
</feature>
<keyword evidence="3" id="KW-1185">Reference proteome</keyword>
<evidence type="ECO:0000313" key="2">
    <source>
        <dbReference type="EMBL" id="MFC3700753.1"/>
    </source>
</evidence>
<dbReference type="EMBL" id="JBHRYN010000006">
    <property type="protein sequence ID" value="MFC3700753.1"/>
    <property type="molecule type" value="Genomic_DNA"/>
</dbReference>
<dbReference type="Pfam" id="PF07238">
    <property type="entry name" value="PilZ"/>
    <property type="match status" value="1"/>
</dbReference>
<name>A0ABV7WRT0_9GAMM</name>
<sequence length="135" mass="15845">MRSFIRHPTDIPINCVLQDHYYCIRNALLDVSAGGLSFSTDYYLPPGELIQVNIYVQEPSFEATCKVMWCKKVDHYYHVGVKFENEAEAFGFRMVEQVCHIEHYKRYVLNREGRNLDGQQAAEEWIDKYAGDFPR</sequence>
<evidence type="ECO:0000259" key="1">
    <source>
        <dbReference type="Pfam" id="PF07238"/>
    </source>
</evidence>
<dbReference type="Proteomes" id="UP001595710">
    <property type="component" value="Unassembled WGS sequence"/>
</dbReference>
<dbReference type="InterPro" id="IPR009875">
    <property type="entry name" value="PilZ_domain"/>
</dbReference>
<accession>A0ABV7WRT0</accession>
<evidence type="ECO:0000313" key="3">
    <source>
        <dbReference type="Proteomes" id="UP001595710"/>
    </source>
</evidence>
<dbReference type="SUPFAM" id="SSF141371">
    <property type="entry name" value="PilZ domain-like"/>
    <property type="match status" value="1"/>
</dbReference>